<gene>
    <name evidence="1" type="ORF">SAMN02745248_00770</name>
</gene>
<reference evidence="1 2" key="1">
    <citation type="submission" date="2016-11" db="EMBL/GenBank/DDBJ databases">
        <authorList>
            <person name="Jaros S."/>
            <person name="Januszkiewicz K."/>
            <person name="Wedrychowicz H."/>
        </authorList>
    </citation>
    <scope>NUCLEOTIDE SEQUENCE [LARGE SCALE GENOMIC DNA]</scope>
    <source>
        <strain evidence="1 2">DSM 3090</strain>
    </source>
</reference>
<name>A0A1M6LIA6_9CLOT</name>
<sequence>MKKRNLKFALLLQDGKPVRSLEELKTYYDIDKILAYFQNGQLERWLEQNEYDREYQLIQNLKRDIKNYMEKSIDGILLDGKEPENSLKAQAREEVRETCISEANNEIKVDSESKVEEVGAIKEPMMVKEDTVQYNPSQQFSINPEATDLKAPDLKDKIQKEEKTLSSIFRKPSRIDDSEIYGNAILDHKERFPFKNKLAKNENNIINQPKSSEFVFNKNKISKISDDDFFKDDFFMDDSSDIKESSISESMKSLDNEIRKTSPQEEKKKINFGFGNFNNKKDNDLNPNPGTDLNIPSINIEDSRKQLLELKKKSVFSKLKAEKTEQSLEEIAASKVEEEKLPVKPVPEIYENKIESKIEPKIETKTESKVESKSPDKVDSSDIDIEKLIEKINLNVEKNARLMEETDSRIGAYNEEKMTIEVNPKLNVANPISEKKVTLDSGLGVDFEKLNSIEKKRNSNDIDETVKSYKGTVYNQEEYEGLLKRRVSSNTRLRVVVSFNGLRISETNKNIEYIGINKPTVILISQEVFNCDESEISFSGVRISAENSIMVICSKLDNCTFDKTKIKKGISDIIEKYPSIMKDMKKTNAIVNSGEFGMENEITIEKYISRFYDGQSGESQVMATVQLKGLRIFTDLSMGVISTAFYVDDLGKIHDISDIFSNMESIDIFKRDVAIGIEFMALITDETVEAIEKEQNKKYQSTIHVLQDIFSKEEMYSYLEYVMIAPVKIFKQNEIVNRIDQAKIIEIMNIDTGIPYIYDVFTGPEETVKKDIIEFIESAERTKSKNGIQFKGVSIECLDCDEEEENDTVCYEFKN</sequence>
<protein>
    <submittedName>
        <fullName evidence="1">Uncharacterized protein</fullName>
    </submittedName>
</protein>
<dbReference type="RefSeq" id="WP_072902513.1">
    <property type="nucleotide sequence ID" value="NZ_FRAD01000005.1"/>
</dbReference>
<accession>A0A1M6LIA6</accession>
<dbReference type="OrthoDB" id="7056571at2"/>
<dbReference type="STRING" id="1121331.SAMN02745248_00770"/>
<dbReference type="EMBL" id="FRAD01000005">
    <property type="protein sequence ID" value="SHJ70922.1"/>
    <property type="molecule type" value="Genomic_DNA"/>
</dbReference>
<dbReference type="AlphaFoldDB" id="A0A1M6LIA6"/>
<proteinExistence type="predicted"/>
<organism evidence="1 2">
    <name type="scientific">Hathewaya proteolytica DSM 3090</name>
    <dbReference type="NCBI Taxonomy" id="1121331"/>
    <lineage>
        <taxon>Bacteria</taxon>
        <taxon>Bacillati</taxon>
        <taxon>Bacillota</taxon>
        <taxon>Clostridia</taxon>
        <taxon>Eubacteriales</taxon>
        <taxon>Clostridiaceae</taxon>
        <taxon>Hathewaya</taxon>
    </lineage>
</organism>
<keyword evidence="2" id="KW-1185">Reference proteome</keyword>
<evidence type="ECO:0000313" key="2">
    <source>
        <dbReference type="Proteomes" id="UP000183952"/>
    </source>
</evidence>
<dbReference type="Proteomes" id="UP000183952">
    <property type="component" value="Unassembled WGS sequence"/>
</dbReference>
<evidence type="ECO:0000313" key="1">
    <source>
        <dbReference type="EMBL" id="SHJ70922.1"/>
    </source>
</evidence>